<reference evidence="2" key="1">
    <citation type="submission" date="2020-05" db="EMBL/GenBank/DDBJ databases">
        <title>WGS assembly of Panicum virgatum.</title>
        <authorList>
            <person name="Lovell J.T."/>
            <person name="Jenkins J."/>
            <person name="Shu S."/>
            <person name="Juenger T.E."/>
            <person name="Schmutz J."/>
        </authorList>
    </citation>
    <scope>NUCLEOTIDE SEQUENCE</scope>
    <source>
        <strain evidence="2">AP13</strain>
    </source>
</reference>
<proteinExistence type="predicted"/>
<gene>
    <name evidence="2" type="ORF">PVAP13_2NG337403</name>
</gene>
<keyword evidence="3" id="KW-1185">Reference proteome</keyword>
<name>A0A8T0VNR2_PANVG</name>
<protein>
    <submittedName>
        <fullName evidence="2">Uncharacterized protein</fullName>
    </submittedName>
</protein>
<feature type="region of interest" description="Disordered" evidence="1">
    <location>
        <begin position="78"/>
        <end position="101"/>
    </location>
</feature>
<evidence type="ECO:0000256" key="1">
    <source>
        <dbReference type="SAM" id="MobiDB-lite"/>
    </source>
</evidence>
<dbReference type="Proteomes" id="UP000823388">
    <property type="component" value="Chromosome 2N"/>
</dbReference>
<feature type="region of interest" description="Disordered" evidence="1">
    <location>
        <begin position="1"/>
        <end position="21"/>
    </location>
</feature>
<feature type="compositionally biased region" description="Polar residues" evidence="1">
    <location>
        <begin position="84"/>
        <end position="101"/>
    </location>
</feature>
<accession>A0A8T0VNR2</accession>
<dbReference type="AlphaFoldDB" id="A0A8T0VNR2"/>
<dbReference type="EMBL" id="CM029040">
    <property type="protein sequence ID" value="KAG2635226.1"/>
    <property type="molecule type" value="Genomic_DNA"/>
</dbReference>
<organism evidence="2 3">
    <name type="scientific">Panicum virgatum</name>
    <name type="common">Blackwell switchgrass</name>
    <dbReference type="NCBI Taxonomy" id="38727"/>
    <lineage>
        <taxon>Eukaryota</taxon>
        <taxon>Viridiplantae</taxon>
        <taxon>Streptophyta</taxon>
        <taxon>Embryophyta</taxon>
        <taxon>Tracheophyta</taxon>
        <taxon>Spermatophyta</taxon>
        <taxon>Magnoliopsida</taxon>
        <taxon>Liliopsida</taxon>
        <taxon>Poales</taxon>
        <taxon>Poaceae</taxon>
        <taxon>PACMAD clade</taxon>
        <taxon>Panicoideae</taxon>
        <taxon>Panicodae</taxon>
        <taxon>Paniceae</taxon>
        <taxon>Panicinae</taxon>
        <taxon>Panicum</taxon>
        <taxon>Panicum sect. Hiantes</taxon>
    </lineage>
</organism>
<evidence type="ECO:0000313" key="3">
    <source>
        <dbReference type="Proteomes" id="UP000823388"/>
    </source>
</evidence>
<evidence type="ECO:0000313" key="2">
    <source>
        <dbReference type="EMBL" id="KAG2635226.1"/>
    </source>
</evidence>
<comment type="caution">
    <text evidence="2">The sequence shown here is derived from an EMBL/GenBank/DDBJ whole genome shotgun (WGS) entry which is preliminary data.</text>
</comment>
<sequence length="101" mass="11199">MTRVACHSVRRSPSLPGVSTRKTFETRPHLISTLLGKSLVQDRHLLPATVIAWQIKLTRIQMVFLGSHQGESELTLESTGKYANGSSPVPCQPFNTMKQDP</sequence>